<keyword evidence="8 16" id="KW-0472">Membrane</keyword>
<evidence type="ECO:0000256" key="13">
    <source>
        <dbReference type="ARBA" id="ARBA00066253"/>
    </source>
</evidence>
<dbReference type="GeneID" id="103270502"/>
<feature type="transmembrane region" description="Helical" evidence="16">
    <location>
        <begin position="504"/>
        <end position="528"/>
    </location>
</feature>
<feature type="domain" description="GAIN-B" evidence="18">
    <location>
        <begin position="109"/>
        <end position="264"/>
    </location>
</feature>
<evidence type="ECO:0000256" key="17">
    <source>
        <dbReference type="SAM" id="SignalP"/>
    </source>
</evidence>
<evidence type="ECO:0000256" key="11">
    <source>
        <dbReference type="ARBA" id="ARBA00023180"/>
    </source>
</evidence>
<keyword evidence="3" id="KW-1003">Cell membrane</keyword>
<dbReference type="KEGG" id="csyr:103270502"/>
<feature type="transmembrane region" description="Helical" evidence="16">
    <location>
        <begin position="349"/>
        <end position="368"/>
    </location>
</feature>
<evidence type="ECO:0000256" key="3">
    <source>
        <dbReference type="ARBA" id="ARBA00022475"/>
    </source>
</evidence>
<feature type="transmembrane region" description="Helical" evidence="16">
    <location>
        <begin position="279"/>
        <end position="298"/>
    </location>
</feature>
<keyword evidence="9" id="KW-1015">Disulfide bond</keyword>
<accession>A0A1U7U1T9</accession>
<dbReference type="RefSeq" id="XP_008066214.1">
    <property type="nucleotide sequence ID" value="XM_008068023.1"/>
</dbReference>
<dbReference type="PANTHER" id="PTHR12011:SF285">
    <property type="entry name" value="ADHESION G PROTEIN-COUPLED RECEPTOR G3"/>
    <property type="match status" value="1"/>
</dbReference>
<evidence type="ECO:0000256" key="12">
    <source>
        <dbReference type="ARBA" id="ARBA00023224"/>
    </source>
</evidence>
<feature type="transmembrane region" description="Helical" evidence="16">
    <location>
        <begin position="478"/>
        <end position="498"/>
    </location>
</feature>
<dbReference type="PRINTS" id="PR01422">
    <property type="entry name" value="GPR56ORPHANR"/>
</dbReference>
<dbReference type="InterPro" id="IPR017981">
    <property type="entry name" value="GPCR_2-like_7TM"/>
</dbReference>
<dbReference type="PROSITE" id="PS50221">
    <property type="entry name" value="GAIN_B"/>
    <property type="match status" value="1"/>
</dbReference>
<feature type="transmembrane region" description="Helical" evidence="16">
    <location>
        <begin position="380"/>
        <end position="402"/>
    </location>
</feature>
<feature type="transmembrane region" description="Helical" evidence="16">
    <location>
        <begin position="310"/>
        <end position="329"/>
    </location>
</feature>
<dbReference type="PANTHER" id="PTHR12011">
    <property type="entry name" value="ADHESION G-PROTEIN COUPLED RECEPTOR"/>
    <property type="match status" value="1"/>
</dbReference>
<keyword evidence="6 16" id="KW-1133">Transmembrane helix</keyword>
<evidence type="ECO:0000313" key="20">
    <source>
        <dbReference type="Proteomes" id="UP000189704"/>
    </source>
</evidence>
<evidence type="ECO:0000256" key="5">
    <source>
        <dbReference type="ARBA" id="ARBA00022729"/>
    </source>
</evidence>
<evidence type="ECO:0000256" key="4">
    <source>
        <dbReference type="ARBA" id="ARBA00022692"/>
    </source>
</evidence>
<comment type="similarity">
    <text evidence="2">Belongs to the G-protein coupled receptor 2 family. Adhesion G-protein coupled receptor (ADGR) subfamily.</text>
</comment>
<evidence type="ECO:0000256" key="9">
    <source>
        <dbReference type="ARBA" id="ARBA00023157"/>
    </source>
</evidence>
<feature type="domain" description="G-protein coupled receptors family 2 profile 2" evidence="19">
    <location>
        <begin position="270"/>
        <end position="527"/>
    </location>
</feature>
<keyword evidence="5 17" id="KW-0732">Signal</keyword>
<dbReference type="Gene3D" id="1.20.1070.10">
    <property type="entry name" value="Rhodopsin 7-helix transmembrane proteins"/>
    <property type="match status" value="1"/>
</dbReference>
<dbReference type="InterPro" id="IPR000832">
    <property type="entry name" value="GPCR_2_secretin-like"/>
</dbReference>
<comment type="subcellular location">
    <subcellularLocation>
        <location evidence="1">Cell membrane</location>
        <topology evidence="1">Multi-pass membrane protein</topology>
    </subcellularLocation>
</comment>
<keyword evidence="10 21" id="KW-0675">Receptor</keyword>
<keyword evidence="4 16" id="KW-0812">Transmembrane</keyword>
<evidence type="ECO:0000256" key="15">
    <source>
        <dbReference type="ARBA" id="ARBA00083930"/>
    </source>
</evidence>
<reference evidence="21" key="1">
    <citation type="submission" date="2025-08" db="UniProtKB">
        <authorList>
            <consortium name="RefSeq"/>
        </authorList>
    </citation>
    <scope>IDENTIFICATION</scope>
</reference>
<dbReference type="InterPro" id="IPR003910">
    <property type="entry name" value="GPR1/GPR3/GPR5"/>
</dbReference>
<evidence type="ECO:0000256" key="16">
    <source>
        <dbReference type="SAM" id="Phobius"/>
    </source>
</evidence>
<dbReference type="AlphaFoldDB" id="A0A1U7U1T9"/>
<evidence type="ECO:0000256" key="8">
    <source>
        <dbReference type="ARBA" id="ARBA00023136"/>
    </source>
</evidence>
<dbReference type="SMART" id="SM00303">
    <property type="entry name" value="GPS"/>
    <property type="match status" value="1"/>
</dbReference>
<dbReference type="CDD" id="cd15442">
    <property type="entry name" value="7tmB2_GPR97"/>
    <property type="match status" value="1"/>
</dbReference>
<keyword evidence="20" id="KW-1185">Reference proteome</keyword>
<feature type="transmembrane region" description="Helical" evidence="16">
    <location>
        <begin position="437"/>
        <end position="457"/>
    </location>
</feature>
<dbReference type="FunFam" id="1.20.1070.10:FF:000222">
    <property type="entry name" value="Adhesion G protein-coupled receptor G3"/>
    <property type="match status" value="1"/>
</dbReference>
<evidence type="ECO:0000259" key="18">
    <source>
        <dbReference type="PROSITE" id="PS50221"/>
    </source>
</evidence>
<comment type="subunit">
    <text evidence="13">Heterodimer of 2 chains generated by proteolytic processing; the large extracellular N-terminal fragment and the membrane-bound C-terminal fragment predominantly remain associated and non-covalently linked. Interacts with PRTN3; this interaction induces the activation of PAR2. Interacts with GNAO1 (when palmitoylated).</text>
</comment>
<sequence>MATPRVLGALLLLLLAAGKGKPKATERPRNTCLGLNDVDQYDNFNLQEKAQCFTKCNQEGGDFCDLGNLQRYWLNYETHLVEQSSTEQVNTSSVKALVRNFRVDNAEDLYFSLKPSQVPRQVMKDEEKPPDRVRLPRSILGSLPSNRSVVRLAITVLDIGLGNVFKGPQLSLKDGGSVLNNHLVGLSVGQTPVTGLAEPLEITFSHQRQPPNMILTCVFWDMTKGPTGDWASKGCSTELGPERTVCRCDHLTFFALLLRPVLDKATVQALTRISQAGCGVSMVFLAFTVVLYIALRLSWQRFKSEDAPKIHVSLSVSLFLLNLVFFISVGSGSKGSDAACRARGATFHYFLLCVFTWMGLEAFHLYLLAIRVFNTYFSHYFLKLSLVGWGLPILMVIGAGIANSYGLHAIRDKENRTSLELCWFREGTAINALYVTVHGYFLITFLFNAVILALVAWKIFTLSSATAGKERGQTRKGVLTVLGLSSLVGVTWGLAVLTPLGLSTIYIFALFNSLQGVFIFCWFTILYLPSQSTTASSSGTARLDQAHSASHE</sequence>
<evidence type="ECO:0000256" key="10">
    <source>
        <dbReference type="ARBA" id="ARBA00023170"/>
    </source>
</evidence>
<dbReference type="GO" id="GO:0007166">
    <property type="term" value="P:cell surface receptor signaling pathway"/>
    <property type="evidence" value="ECO:0007669"/>
    <property type="project" value="InterPro"/>
</dbReference>
<evidence type="ECO:0000256" key="7">
    <source>
        <dbReference type="ARBA" id="ARBA00023040"/>
    </source>
</evidence>
<gene>
    <name evidence="21" type="primary">ADGRG3</name>
</gene>
<dbReference type="GO" id="GO:0005886">
    <property type="term" value="C:plasma membrane"/>
    <property type="evidence" value="ECO:0007669"/>
    <property type="project" value="UniProtKB-SubCell"/>
</dbReference>
<evidence type="ECO:0000256" key="6">
    <source>
        <dbReference type="ARBA" id="ARBA00022989"/>
    </source>
</evidence>
<evidence type="ECO:0000256" key="2">
    <source>
        <dbReference type="ARBA" id="ARBA00007343"/>
    </source>
</evidence>
<evidence type="ECO:0000313" key="21">
    <source>
        <dbReference type="RefSeq" id="XP_008066214.1"/>
    </source>
</evidence>
<dbReference type="InterPro" id="IPR000203">
    <property type="entry name" value="GPS"/>
</dbReference>
<dbReference type="InterPro" id="IPR057244">
    <property type="entry name" value="GAIN_B"/>
</dbReference>
<dbReference type="Pfam" id="PF00002">
    <property type="entry name" value="7tm_2"/>
    <property type="match status" value="1"/>
</dbReference>
<keyword evidence="12" id="KW-0807">Transducer</keyword>
<dbReference type="GO" id="GO:0007189">
    <property type="term" value="P:adenylate cyclase-activating G protein-coupled receptor signaling pathway"/>
    <property type="evidence" value="ECO:0007669"/>
    <property type="project" value="TreeGrafter"/>
</dbReference>
<organism evidence="20 21">
    <name type="scientific">Carlito syrichta</name>
    <name type="common">Philippine tarsier</name>
    <name type="synonym">Tarsius syrichta</name>
    <dbReference type="NCBI Taxonomy" id="1868482"/>
    <lineage>
        <taxon>Eukaryota</taxon>
        <taxon>Metazoa</taxon>
        <taxon>Chordata</taxon>
        <taxon>Craniata</taxon>
        <taxon>Vertebrata</taxon>
        <taxon>Euteleostomi</taxon>
        <taxon>Mammalia</taxon>
        <taxon>Eutheria</taxon>
        <taxon>Euarchontoglires</taxon>
        <taxon>Primates</taxon>
        <taxon>Haplorrhini</taxon>
        <taxon>Tarsiiformes</taxon>
        <taxon>Tarsiidae</taxon>
        <taxon>Carlito</taxon>
    </lineage>
</organism>
<dbReference type="OrthoDB" id="6134459at2759"/>
<dbReference type="Gene3D" id="2.60.220.50">
    <property type="match status" value="1"/>
</dbReference>
<dbReference type="PROSITE" id="PS50261">
    <property type="entry name" value="G_PROTEIN_RECEP_F2_4"/>
    <property type="match status" value="1"/>
</dbReference>
<dbReference type="Pfam" id="PF01825">
    <property type="entry name" value="GPS"/>
    <property type="match status" value="1"/>
</dbReference>
<dbReference type="PRINTS" id="PR00249">
    <property type="entry name" value="GPCRSECRETIN"/>
</dbReference>
<dbReference type="CTD" id="222487"/>
<evidence type="ECO:0000256" key="14">
    <source>
        <dbReference type="ARBA" id="ARBA00070211"/>
    </source>
</evidence>
<evidence type="ECO:0000259" key="19">
    <source>
        <dbReference type="PROSITE" id="PS50261"/>
    </source>
</evidence>
<dbReference type="InterPro" id="IPR046338">
    <property type="entry name" value="GAIN_dom_sf"/>
</dbReference>
<evidence type="ECO:0000256" key="1">
    <source>
        <dbReference type="ARBA" id="ARBA00004651"/>
    </source>
</evidence>
<feature type="chain" id="PRO_5010590120" description="Adhesion G protein-coupled receptor G3" evidence="17">
    <location>
        <begin position="21"/>
        <end position="552"/>
    </location>
</feature>
<keyword evidence="11" id="KW-0325">Glycoprotein</keyword>
<feature type="signal peptide" evidence="17">
    <location>
        <begin position="1"/>
        <end position="20"/>
    </location>
</feature>
<name>A0A1U7U1T9_CARSF</name>
<keyword evidence="7" id="KW-0297">G-protein coupled receptor</keyword>
<dbReference type="Proteomes" id="UP000189704">
    <property type="component" value="Unplaced"/>
</dbReference>
<dbReference type="FunFam" id="2.60.220.50:FF:000023">
    <property type="entry name" value="Adhesion G protein-coupled receptor G3"/>
    <property type="match status" value="1"/>
</dbReference>
<proteinExistence type="inferred from homology"/>
<dbReference type="GO" id="GO:0004930">
    <property type="term" value="F:G protein-coupled receptor activity"/>
    <property type="evidence" value="ECO:0007669"/>
    <property type="project" value="UniProtKB-KW"/>
</dbReference>
<dbReference type="STRING" id="1868482.ENSTSYP00000007461"/>
<protein>
    <recommendedName>
        <fullName evidence="14">Adhesion G protein-coupled receptor G3</fullName>
    </recommendedName>
    <alternativeName>
        <fullName evidence="15">G-protein coupled receptor 97</fullName>
    </alternativeName>
</protein>